<keyword evidence="1" id="KW-0812">Transmembrane</keyword>
<dbReference type="AlphaFoldDB" id="A0A3P8DQ32"/>
<sequence>MFVANNQLNDSTVVQINHEHLHYPLQLKHFVLLQYVPFSVYFLLHAYGTFLHLFLVVLHLLCTSSTQEVEYYLFHHFVQYRLLLVYCLYLLSHLHLSYDAPIISYFYIVFYLQRMHSLQQLSFLLNEIISPSRIVLFKIVIQKKGNVIILEIQKC</sequence>
<evidence type="ECO:0000313" key="3">
    <source>
        <dbReference type="Proteomes" id="UP000277204"/>
    </source>
</evidence>
<evidence type="ECO:0000313" key="2">
    <source>
        <dbReference type="EMBL" id="VDO97765.1"/>
    </source>
</evidence>
<keyword evidence="1" id="KW-1133">Transmembrane helix</keyword>
<accession>A0A3P8DQ32</accession>
<name>A0A3P8DQ32_9TREM</name>
<keyword evidence="3" id="KW-1185">Reference proteome</keyword>
<proteinExistence type="predicted"/>
<dbReference type="EMBL" id="UZAI01007046">
    <property type="protein sequence ID" value="VDO97765.1"/>
    <property type="molecule type" value="Genomic_DNA"/>
</dbReference>
<protein>
    <recommendedName>
        <fullName evidence="4">Transmembrane protein</fullName>
    </recommendedName>
</protein>
<keyword evidence="1" id="KW-0472">Membrane</keyword>
<feature type="transmembrane region" description="Helical" evidence="1">
    <location>
        <begin position="38"/>
        <end position="61"/>
    </location>
</feature>
<organism evidence="2 3">
    <name type="scientific">Schistosoma margrebowiei</name>
    <dbReference type="NCBI Taxonomy" id="48269"/>
    <lineage>
        <taxon>Eukaryota</taxon>
        <taxon>Metazoa</taxon>
        <taxon>Spiralia</taxon>
        <taxon>Lophotrochozoa</taxon>
        <taxon>Platyhelminthes</taxon>
        <taxon>Trematoda</taxon>
        <taxon>Digenea</taxon>
        <taxon>Strigeidida</taxon>
        <taxon>Schistosomatoidea</taxon>
        <taxon>Schistosomatidae</taxon>
        <taxon>Schistosoma</taxon>
    </lineage>
</organism>
<reference evidence="2 3" key="1">
    <citation type="submission" date="2018-11" db="EMBL/GenBank/DDBJ databases">
        <authorList>
            <consortium name="Pathogen Informatics"/>
        </authorList>
    </citation>
    <scope>NUCLEOTIDE SEQUENCE [LARGE SCALE GENOMIC DNA]</scope>
    <source>
        <strain evidence="2 3">Zambia</strain>
    </source>
</reference>
<gene>
    <name evidence="2" type="ORF">SMRZ_LOCUS11913</name>
</gene>
<evidence type="ECO:0000256" key="1">
    <source>
        <dbReference type="SAM" id="Phobius"/>
    </source>
</evidence>
<dbReference type="Proteomes" id="UP000277204">
    <property type="component" value="Unassembled WGS sequence"/>
</dbReference>
<evidence type="ECO:0008006" key="4">
    <source>
        <dbReference type="Google" id="ProtNLM"/>
    </source>
</evidence>